<evidence type="ECO:0000313" key="1">
    <source>
        <dbReference type="EMBL" id="MVM31727.1"/>
    </source>
</evidence>
<name>A0A7K1SD35_9BACT</name>
<dbReference type="Proteomes" id="UP000436006">
    <property type="component" value="Unassembled WGS sequence"/>
</dbReference>
<proteinExistence type="predicted"/>
<dbReference type="InterPro" id="IPR036249">
    <property type="entry name" value="Thioredoxin-like_sf"/>
</dbReference>
<comment type="caution">
    <text evidence="1">The sequence shown here is derived from an EMBL/GenBank/DDBJ whole genome shotgun (WGS) entry which is preliminary data.</text>
</comment>
<keyword evidence="2" id="KW-1185">Reference proteome</keyword>
<organism evidence="1 2">
    <name type="scientific">Spirosoma arboris</name>
    <dbReference type="NCBI Taxonomy" id="2682092"/>
    <lineage>
        <taxon>Bacteria</taxon>
        <taxon>Pseudomonadati</taxon>
        <taxon>Bacteroidota</taxon>
        <taxon>Cytophagia</taxon>
        <taxon>Cytophagales</taxon>
        <taxon>Cytophagaceae</taxon>
        <taxon>Spirosoma</taxon>
    </lineage>
</organism>
<dbReference type="SUPFAM" id="SSF52833">
    <property type="entry name" value="Thioredoxin-like"/>
    <property type="match status" value="1"/>
</dbReference>
<protein>
    <submittedName>
        <fullName evidence="1">Thioredoxin</fullName>
    </submittedName>
</protein>
<evidence type="ECO:0000313" key="2">
    <source>
        <dbReference type="Proteomes" id="UP000436006"/>
    </source>
</evidence>
<accession>A0A7K1SD35</accession>
<dbReference type="RefSeq" id="WP_157586337.1">
    <property type="nucleotide sequence ID" value="NZ_WPIN01000005.1"/>
</dbReference>
<dbReference type="Gene3D" id="3.40.30.10">
    <property type="entry name" value="Glutaredoxin"/>
    <property type="match status" value="1"/>
</dbReference>
<reference evidence="1 2" key="1">
    <citation type="submission" date="2019-12" db="EMBL/GenBank/DDBJ databases">
        <title>Spirosoma sp. HMF4905 genome sequencing and assembly.</title>
        <authorList>
            <person name="Kang H."/>
            <person name="Cha I."/>
            <person name="Kim H."/>
            <person name="Joh K."/>
        </authorList>
    </citation>
    <scope>NUCLEOTIDE SEQUENCE [LARGE SCALE GENOMIC DNA]</scope>
    <source>
        <strain evidence="1 2">HMF4905</strain>
    </source>
</reference>
<sequence length="104" mass="11726">MAPSSSLLTDSPQRPVLLIFTSASSTQRVEIDQLLEKAQTVLNPTVKIMRVSETTHPEVVRSFGFTSLPAFVLLQQGLELWRYSGPVDNPELFHQMDQTFLKTH</sequence>
<dbReference type="EMBL" id="WPIN01000005">
    <property type="protein sequence ID" value="MVM31727.1"/>
    <property type="molecule type" value="Genomic_DNA"/>
</dbReference>
<gene>
    <name evidence="1" type="ORF">GO755_16890</name>
</gene>
<dbReference type="AlphaFoldDB" id="A0A7K1SD35"/>